<dbReference type="AlphaFoldDB" id="A0ABD1RL52"/>
<organism evidence="2 3">
    <name type="scientific">Forsythia ovata</name>
    <dbReference type="NCBI Taxonomy" id="205694"/>
    <lineage>
        <taxon>Eukaryota</taxon>
        <taxon>Viridiplantae</taxon>
        <taxon>Streptophyta</taxon>
        <taxon>Embryophyta</taxon>
        <taxon>Tracheophyta</taxon>
        <taxon>Spermatophyta</taxon>
        <taxon>Magnoliopsida</taxon>
        <taxon>eudicotyledons</taxon>
        <taxon>Gunneridae</taxon>
        <taxon>Pentapetalae</taxon>
        <taxon>asterids</taxon>
        <taxon>lamiids</taxon>
        <taxon>Lamiales</taxon>
        <taxon>Oleaceae</taxon>
        <taxon>Forsythieae</taxon>
        <taxon>Forsythia</taxon>
    </lineage>
</organism>
<reference evidence="3" key="1">
    <citation type="submission" date="2024-07" db="EMBL/GenBank/DDBJ databases">
        <title>Two chromosome-level genome assemblies of Korean endemic species Abeliophyllum distichum and Forsythia ovata (Oleaceae).</title>
        <authorList>
            <person name="Jang H."/>
        </authorList>
    </citation>
    <scope>NUCLEOTIDE SEQUENCE [LARGE SCALE GENOMIC DNA]</scope>
</reference>
<feature type="region of interest" description="Disordered" evidence="1">
    <location>
        <begin position="1"/>
        <end position="53"/>
    </location>
</feature>
<evidence type="ECO:0000313" key="2">
    <source>
        <dbReference type="EMBL" id="KAL2489139.1"/>
    </source>
</evidence>
<name>A0ABD1RL52_9LAMI</name>
<comment type="caution">
    <text evidence="2">The sequence shown here is derived from an EMBL/GenBank/DDBJ whole genome shotgun (WGS) entry which is preliminary data.</text>
</comment>
<sequence>MDKEKALMSSNRMSHPPRPRYNHRIFEVNDVDPGMTYNQRGSSLTSRDRRPPSPRIYCRYHHMHAHDITECVNMISTIEDLIVENELCSNARQSGEKRRILIHP</sequence>
<gene>
    <name evidence="2" type="ORF">Fot_42431</name>
</gene>
<evidence type="ECO:0000256" key="1">
    <source>
        <dbReference type="SAM" id="MobiDB-lite"/>
    </source>
</evidence>
<dbReference type="Proteomes" id="UP001604277">
    <property type="component" value="Unassembled WGS sequence"/>
</dbReference>
<evidence type="ECO:0000313" key="3">
    <source>
        <dbReference type="Proteomes" id="UP001604277"/>
    </source>
</evidence>
<keyword evidence="3" id="KW-1185">Reference proteome</keyword>
<accession>A0ABD1RL52</accession>
<protein>
    <submittedName>
        <fullName evidence="2">Uncharacterized protein</fullName>
    </submittedName>
</protein>
<feature type="compositionally biased region" description="Polar residues" evidence="1">
    <location>
        <begin position="36"/>
        <end position="45"/>
    </location>
</feature>
<dbReference type="EMBL" id="JBFOLJ010000012">
    <property type="protein sequence ID" value="KAL2489139.1"/>
    <property type="molecule type" value="Genomic_DNA"/>
</dbReference>
<proteinExistence type="predicted"/>